<keyword evidence="2" id="KW-1133">Transmembrane helix</keyword>
<feature type="transmembrane region" description="Helical" evidence="2">
    <location>
        <begin position="139"/>
        <end position="164"/>
    </location>
</feature>
<dbReference type="AlphaFoldDB" id="A0A067RAI3"/>
<reference evidence="3 4" key="1">
    <citation type="journal article" date="2014" name="Nat. Commun.">
        <title>Molecular traces of alternative social organization in a termite genome.</title>
        <authorList>
            <person name="Terrapon N."/>
            <person name="Li C."/>
            <person name="Robertson H.M."/>
            <person name="Ji L."/>
            <person name="Meng X."/>
            <person name="Booth W."/>
            <person name="Chen Z."/>
            <person name="Childers C.P."/>
            <person name="Glastad K.M."/>
            <person name="Gokhale K."/>
            <person name="Gowin J."/>
            <person name="Gronenberg W."/>
            <person name="Hermansen R.A."/>
            <person name="Hu H."/>
            <person name="Hunt B.G."/>
            <person name="Huylmans A.K."/>
            <person name="Khalil S.M."/>
            <person name="Mitchell R.D."/>
            <person name="Munoz-Torres M.C."/>
            <person name="Mustard J.A."/>
            <person name="Pan H."/>
            <person name="Reese J.T."/>
            <person name="Scharf M.E."/>
            <person name="Sun F."/>
            <person name="Vogel H."/>
            <person name="Xiao J."/>
            <person name="Yang W."/>
            <person name="Yang Z."/>
            <person name="Yang Z."/>
            <person name="Zhou J."/>
            <person name="Zhu J."/>
            <person name="Brent C.S."/>
            <person name="Elsik C.G."/>
            <person name="Goodisman M.A."/>
            <person name="Liberles D.A."/>
            <person name="Roe R.M."/>
            <person name="Vargo E.L."/>
            <person name="Vilcinskas A."/>
            <person name="Wang J."/>
            <person name="Bornberg-Bauer E."/>
            <person name="Korb J."/>
            <person name="Zhang G."/>
            <person name="Liebig J."/>
        </authorList>
    </citation>
    <scope>NUCLEOTIDE SEQUENCE [LARGE SCALE GENOMIC DNA]</scope>
    <source>
        <tissue evidence="3">Whole organism</tissue>
    </source>
</reference>
<name>A0A067RAI3_ZOONE</name>
<evidence type="ECO:0000313" key="4">
    <source>
        <dbReference type="Proteomes" id="UP000027135"/>
    </source>
</evidence>
<dbReference type="Proteomes" id="UP000027135">
    <property type="component" value="Unassembled WGS sequence"/>
</dbReference>
<dbReference type="eggNOG" id="ENOG502QUC0">
    <property type="taxonomic scope" value="Eukaryota"/>
</dbReference>
<proteinExistence type="predicted"/>
<protein>
    <submittedName>
        <fullName evidence="3">Uncharacterized protein</fullName>
    </submittedName>
</protein>
<evidence type="ECO:0000256" key="2">
    <source>
        <dbReference type="SAM" id="Phobius"/>
    </source>
</evidence>
<keyword evidence="2" id="KW-0812">Transmembrane</keyword>
<organism evidence="3 4">
    <name type="scientific">Zootermopsis nevadensis</name>
    <name type="common">Dampwood termite</name>
    <dbReference type="NCBI Taxonomy" id="136037"/>
    <lineage>
        <taxon>Eukaryota</taxon>
        <taxon>Metazoa</taxon>
        <taxon>Ecdysozoa</taxon>
        <taxon>Arthropoda</taxon>
        <taxon>Hexapoda</taxon>
        <taxon>Insecta</taxon>
        <taxon>Pterygota</taxon>
        <taxon>Neoptera</taxon>
        <taxon>Polyneoptera</taxon>
        <taxon>Dictyoptera</taxon>
        <taxon>Blattodea</taxon>
        <taxon>Blattoidea</taxon>
        <taxon>Termitoidae</taxon>
        <taxon>Termopsidae</taxon>
        <taxon>Zootermopsis</taxon>
    </lineage>
</organism>
<feature type="region of interest" description="Disordered" evidence="1">
    <location>
        <begin position="1"/>
        <end position="66"/>
    </location>
</feature>
<dbReference type="EMBL" id="KK852593">
    <property type="protein sequence ID" value="KDR20669.1"/>
    <property type="molecule type" value="Genomic_DNA"/>
</dbReference>
<dbReference type="OMA" id="LFVYWDP"/>
<keyword evidence="4" id="KW-1185">Reference proteome</keyword>
<feature type="compositionally biased region" description="Low complexity" evidence="1">
    <location>
        <begin position="37"/>
        <end position="58"/>
    </location>
</feature>
<keyword evidence="2" id="KW-0472">Membrane</keyword>
<sequence length="592" mass="66234">MSDAMPVCSSEKLSPQRGGEVTSGDGYSRDIDGGSGSSSLHSTSPPSPYSPISTSPGSCSPVPDSPTIRKRGLHHTLSSGHVSISSVRQRLNHIASTPTFSRPTSPLASQHQEKPRLTRVIGWYPALILRFIRRLISTVAYLIWSQFILLGPTLWISAWLWIFWKSIQLPLTLIKWLLTILHTPASERGRKKRTVLISGGSTIQALHLARNFYSAGARVVVFEIEGLFGLARFSTAVEKFYSVPRPTADHPQKYVKAICDIVEREHASYFIPVSATSTAYYDALAKPHLELLGCSCFCPGVKEIWVLDDILEVLQLCQGVGIPTPPHYSVSSKDDVLKFYNSGLLRTGRHVMVSVGPWGCRDKLKIVMPAHRQEFKITHDISEHRPWVIIQDVPGQHFLTCTTVKESQVVANVTCHVNKDSGGLVPVENQEISYWLKNFFSKIRVLRQATGHVSFRFVVSDADKTLVPVSCRVGVSMPSICYTSVHPRIVWKPCRHFSRQNSGPLVADSGRYWMHEAVMNTLKHPSVEAVGRLIGTVLDKREALFVFWDPLPYCAYYHLQLPFKNVLAFVQEHYGRNGRNGFQYKTMAAPVH</sequence>
<evidence type="ECO:0000313" key="3">
    <source>
        <dbReference type="EMBL" id="KDR20669.1"/>
    </source>
</evidence>
<dbReference type="OrthoDB" id="186626at2759"/>
<dbReference type="InParanoid" id="A0A067RAI3"/>
<accession>A0A067RAI3</accession>
<evidence type="ECO:0000256" key="1">
    <source>
        <dbReference type="SAM" id="MobiDB-lite"/>
    </source>
</evidence>
<gene>
    <name evidence="3" type="ORF">L798_05168</name>
</gene>
<dbReference type="Gene3D" id="3.40.50.20">
    <property type="match status" value="1"/>
</dbReference>